<dbReference type="InterPro" id="IPR036388">
    <property type="entry name" value="WH-like_DNA-bd_sf"/>
</dbReference>
<dbReference type="PANTHER" id="PTHR16305:SF35">
    <property type="entry name" value="TRANSCRIPTIONAL ACTIVATOR DOMAIN"/>
    <property type="match status" value="1"/>
</dbReference>
<evidence type="ECO:0000256" key="3">
    <source>
        <dbReference type="SAM" id="MobiDB-lite"/>
    </source>
</evidence>
<dbReference type="GO" id="GO:0005524">
    <property type="term" value="F:ATP binding"/>
    <property type="evidence" value="ECO:0007669"/>
    <property type="project" value="UniProtKB-KW"/>
</dbReference>
<dbReference type="OrthoDB" id="3178131at2"/>
<dbReference type="GO" id="GO:0006355">
    <property type="term" value="P:regulation of DNA-templated transcription"/>
    <property type="evidence" value="ECO:0007669"/>
    <property type="project" value="InterPro"/>
</dbReference>
<evidence type="ECO:0000313" key="6">
    <source>
        <dbReference type="Proteomes" id="UP000008229"/>
    </source>
</evidence>
<keyword evidence="6" id="KW-1185">Reference proteome</keyword>
<keyword evidence="2" id="KW-0067">ATP-binding</keyword>
<dbReference type="SMART" id="SM00382">
    <property type="entry name" value="AAA"/>
    <property type="match status" value="1"/>
</dbReference>
<gene>
    <name evidence="5" type="ordered locus">Cwoe_5782</name>
</gene>
<evidence type="ECO:0000313" key="5">
    <source>
        <dbReference type="EMBL" id="ADB54183.1"/>
    </source>
</evidence>
<dbReference type="SUPFAM" id="SSF52540">
    <property type="entry name" value="P-loop containing nucleoside triphosphate hydrolases"/>
    <property type="match status" value="1"/>
</dbReference>
<evidence type="ECO:0000259" key="4">
    <source>
        <dbReference type="PROSITE" id="PS50043"/>
    </source>
</evidence>
<keyword evidence="1" id="KW-0547">Nucleotide-binding</keyword>
<dbReference type="InterPro" id="IPR041664">
    <property type="entry name" value="AAA_16"/>
</dbReference>
<dbReference type="STRING" id="469383.Cwoe_5782"/>
<dbReference type="Pfam" id="PF00196">
    <property type="entry name" value="GerE"/>
    <property type="match status" value="1"/>
</dbReference>
<dbReference type="Pfam" id="PF13191">
    <property type="entry name" value="AAA_16"/>
    <property type="match status" value="1"/>
</dbReference>
<dbReference type="eggNOG" id="COG2197">
    <property type="taxonomic scope" value="Bacteria"/>
</dbReference>
<dbReference type="KEGG" id="cwo:Cwoe_5782"/>
<dbReference type="GO" id="GO:0004016">
    <property type="term" value="F:adenylate cyclase activity"/>
    <property type="evidence" value="ECO:0007669"/>
    <property type="project" value="TreeGrafter"/>
</dbReference>
<dbReference type="SMART" id="SM00421">
    <property type="entry name" value="HTH_LUXR"/>
    <property type="match status" value="1"/>
</dbReference>
<dbReference type="PROSITE" id="PS50043">
    <property type="entry name" value="HTH_LUXR_2"/>
    <property type="match status" value="1"/>
</dbReference>
<dbReference type="CDD" id="cd06170">
    <property type="entry name" value="LuxR_C_like"/>
    <property type="match status" value="1"/>
</dbReference>
<accession>D3F2Q2</accession>
<dbReference type="HOGENOM" id="CLU_006850_1_1_11"/>
<evidence type="ECO:0000256" key="1">
    <source>
        <dbReference type="ARBA" id="ARBA00022741"/>
    </source>
</evidence>
<dbReference type="RefSeq" id="WP_012937234.1">
    <property type="nucleotide sequence ID" value="NC_013739.1"/>
</dbReference>
<protein>
    <submittedName>
        <fullName evidence="5">Transcriptional regulator, LuxR family</fullName>
    </submittedName>
</protein>
<reference evidence="5 6" key="1">
    <citation type="journal article" date="2010" name="Stand. Genomic Sci.">
        <title>Complete genome sequence of Conexibacter woesei type strain (ID131577).</title>
        <authorList>
            <person name="Pukall R."/>
            <person name="Lapidus A."/>
            <person name="Glavina Del Rio T."/>
            <person name="Copeland A."/>
            <person name="Tice H."/>
            <person name="Cheng J.-F."/>
            <person name="Lucas S."/>
            <person name="Chen F."/>
            <person name="Nolan M."/>
            <person name="Bruce D."/>
            <person name="Goodwin L."/>
            <person name="Pitluck S."/>
            <person name="Mavromatis K."/>
            <person name="Ivanova N."/>
            <person name="Ovchinnikova G."/>
            <person name="Pati A."/>
            <person name="Chen A."/>
            <person name="Palaniappan K."/>
            <person name="Land M."/>
            <person name="Hauser L."/>
            <person name="Chang Y.-J."/>
            <person name="Jeffries C.D."/>
            <person name="Chain P."/>
            <person name="Meincke L."/>
            <person name="Sims D."/>
            <person name="Brettin T."/>
            <person name="Detter J.C."/>
            <person name="Rohde M."/>
            <person name="Goeker M."/>
            <person name="Bristow J."/>
            <person name="Eisen J.A."/>
            <person name="Markowitz V."/>
            <person name="Kyrpides N.C."/>
            <person name="Klenk H.-P."/>
            <person name="Hugenholtz P."/>
        </authorList>
    </citation>
    <scope>NUCLEOTIDE SEQUENCE [LARGE SCALE GENOMIC DNA]</scope>
    <source>
        <strain evidence="6">DSM 14684 / CIP 108061 / JCM 11494 / NBRC 100937 / ID131577</strain>
    </source>
</reference>
<dbReference type="GO" id="GO:0003677">
    <property type="term" value="F:DNA binding"/>
    <property type="evidence" value="ECO:0007669"/>
    <property type="project" value="InterPro"/>
</dbReference>
<dbReference type="EMBL" id="CP001854">
    <property type="protein sequence ID" value="ADB54183.1"/>
    <property type="molecule type" value="Genomic_DNA"/>
</dbReference>
<dbReference type="Gene3D" id="1.10.10.10">
    <property type="entry name" value="Winged helix-like DNA-binding domain superfamily/Winged helix DNA-binding domain"/>
    <property type="match status" value="1"/>
</dbReference>
<dbReference type="SUPFAM" id="SSF46894">
    <property type="entry name" value="C-terminal effector domain of the bipartite response regulators"/>
    <property type="match status" value="1"/>
</dbReference>
<proteinExistence type="predicted"/>
<dbReference type="InterPro" id="IPR027417">
    <property type="entry name" value="P-loop_NTPase"/>
</dbReference>
<dbReference type="PRINTS" id="PR00038">
    <property type="entry name" value="HTHLUXR"/>
</dbReference>
<dbReference type="SUPFAM" id="SSF48452">
    <property type="entry name" value="TPR-like"/>
    <property type="match status" value="1"/>
</dbReference>
<sequence length="974" mass="102319">MSSNEARGGVDEGPPTPPTPAPRRRAGVHALDDDPLERDAEIEAVREAIDAACANDGRILFLEGAAGLGKTHLMTLATRAAQQQGMVVLRARGGELERQYPFGVALQLYEPYLSSVSPRERRRVLAGAAAHAEPALSGRVRMQEASGPPEFPLLHGLHWIAANIAEHRPLLIAVDDAHTADDASMRALLYTAQRSEDLPLLIVVTARPRPTDDDSGDALAALATHPLVRRLQLVPLSRAAIATIVRAALPAADDAFCDACWRVTGGNPFFARELLAELSSSAIEPTAANAEAVAGLGPTTIARATAGRLERLAPGAAPLARAVAVLGDAAPLTQAAALAGISPPQARAAADQLAAADVLRPAGDLGFVHPIVRQAVYLGIPGAERAQLHLDAAQLLRRDGENGVDRAAAHLLHTLPTGEAWIVDCLHAAGRRALAGGSPATAARLLLRALDEAPPSGVRAELLIDLGRADALAGRPTGPDRLREAVALLEQPEARARALGQLGQALYAAGDNDGAAAAFDEGLRVLDGADPVLEEELTAGYLSAARLDFRRREAALTRFKDLLSGSSEATTPAQRELLAQRATEHAMLGTSTAEEVRTLTHRALGGEQMLREVTADGTAYVAAVAALFFAGWLDDVELTATAGLDDARTRGSVVGFAAMSTLRGAARYQRGDLVGALGDLEGGRELLPVMMVVRPFALGYTALAHLDRGEPDAAARLLAHPPEDDLPEQFTYNWMLWARGRLALAAGDPAAALEDLLECGRRQAAIPAPNPAIVPWRSEAAIAALKLNRAEQAHELAHEELRRARAFGSARALGTALRAAGLVAGGTPGIALLEESVDVLEQSPAALESARSLVDLGAARRRARQQTAARETLRLGLDAAYRCGAAGLAAQARAELVAAGARPRRPALSGVHALTPSERRVSELAANGLTNREIAQALFVSTKTVEFHLRNAYLKLRIRSRGQLAAALAGAEPA</sequence>
<evidence type="ECO:0000256" key="2">
    <source>
        <dbReference type="ARBA" id="ARBA00022840"/>
    </source>
</evidence>
<dbReference type="AlphaFoldDB" id="D3F2Q2"/>
<reference evidence="6" key="2">
    <citation type="submission" date="2010-01" db="EMBL/GenBank/DDBJ databases">
        <title>The complete genome of Conexibacter woesei DSM 14684.</title>
        <authorList>
            <consortium name="US DOE Joint Genome Institute (JGI-PGF)"/>
            <person name="Lucas S."/>
            <person name="Copeland A."/>
            <person name="Lapidus A."/>
            <person name="Glavina del Rio T."/>
            <person name="Dalin E."/>
            <person name="Tice H."/>
            <person name="Bruce D."/>
            <person name="Goodwin L."/>
            <person name="Pitluck S."/>
            <person name="Kyrpides N."/>
            <person name="Mavromatis K."/>
            <person name="Ivanova N."/>
            <person name="Mikhailova N."/>
            <person name="Chertkov O."/>
            <person name="Brettin T."/>
            <person name="Detter J.C."/>
            <person name="Han C."/>
            <person name="Larimer F."/>
            <person name="Land M."/>
            <person name="Hauser L."/>
            <person name="Markowitz V."/>
            <person name="Cheng J.-F."/>
            <person name="Hugenholtz P."/>
            <person name="Woyke T."/>
            <person name="Wu D."/>
            <person name="Pukall R."/>
            <person name="Steenblock K."/>
            <person name="Schneider S."/>
            <person name="Klenk H.-P."/>
            <person name="Eisen J.A."/>
        </authorList>
    </citation>
    <scope>NUCLEOTIDE SEQUENCE [LARGE SCALE GENOMIC DNA]</scope>
    <source>
        <strain evidence="6">DSM 14684 / CIP 108061 / JCM 11494 / NBRC 100937 / ID131577</strain>
    </source>
</reference>
<feature type="domain" description="HTH luxR-type" evidence="4">
    <location>
        <begin position="907"/>
        <end position="972"/>
    </location>
</feature>
<dbReference type="InterPro" id="IPR011990">
    <property type="entry name" value="TPR-like_helical_dom_sf"/>
</dbReference>
<dbReference type="GO" id="GO:0005737">
    <property type="term" value="C:cytoplasm"/>
    <property type="evidence" value="ECO:0007669"/>
    <property type="project" value="TreeGrafter"/>
</dbReference>
<dbReference type="PROSITE" id="PS00622">
    <property type="entry name" value="HTH_LUXR_1"/>
    <property type="match status" value="1"/>
</dbReference>
<dbReference type="InterPro" id="IPR003593">
    <property type="entry name" value="AAA+_ATPase"/>
</dbReference>
<feature type="region of interest" description="Disordered" evidence="3">
    <location>
        <begin position="1"/>
        <end position="35"/>
    </location>
</feature>
<dbReference type="InterPro" id="IPR000792">
    <property type="entry name" value="Tscrpt_reg_LuxR_C"/>
</dbReference>
<dbReference type="InterPro" id="IPR016032">
    <property type="entry name" value="Sig_transdc_resp-reg_C-effctor"/>
</dbReference>
<dbReference type="Proteomes" id="UP000008229">
    <property type="component" value="Chromosome"/>
</dbReference>
<dbReference type="PANTHER" id="PTHR16305">
    <property type="entry name" value="TESTICULAR SOLUBLE ADENYLYL CYCLASE"/>
    <property type="match status" value="1"/>
</dbReference>
<name>D3F2Q2_CONWI</name>
<organism evidence="5 6">
    <name type="scientific">Conexibacter woesei (strain DSM 14684 / CCUG 47730 / CIP 108061 / JCM 11494 / NBRC 100937 / ID131577)</name>
    <dbReference type="NCBI Taxonomy" id="469383"/>
    <lineage>
        <taxon>Bacteria</taxon>
        <taxon>Bacillati</taxon>
        <taxon>Actinomycetota</taxon>
        <taxon>Thermoleophilia</taxon>
        <taxon>Solirubrobacterales</taxon>
        <taxon>Conexibacteraceae</taxon>
        <taxon>Conexibacter</taxon>
    </lineage>
</organism>
<dbReference type="eggNOG" id="COG3899">
    <property type="taxonomic scope" value="Bacteria"/>
</dbReference>